<evidence type="ECO:0000313" key="2">
    <source>
        <dbReference type="Proteomes" id="UP000626026"/>
    </source>
</evidence>
<accession>A0ABR7RTM6</accession>
<keyword evidence="2" id="KW-1185">Reference proteome</keyword>
<reference evidence="1 2" key="1">
    <citation type="journal article" date="2013" name="Int. J. Syst. Evol. Microbiol.">
        <title>Roseomonas aerophila sp. nov., isolated from air.</title>
        <authorList>
            <person name="Kim S.J."/>
            <person name="Weon H.Y."/>
            <person name="Ahn J.H."/>
            <person name="Hong S.B."/>
            <person name="Seok S.J."/>
            <person name="Whang K.S."/>
            <person name="Kwon S.W."/>
        </authorList>
    </citation>
    <scope>NUCLEOTIDE SEQUENCE [LARGE SCALE GENOMIC DNA]</scope>
    <source>
        <strain evidence="1 2">NBRC 108923</strain>
    </source>
</reference>
<sequence>MTATLPVACTLHDQIEGAVITLEHLAVQAAYAQEPCAQILLRTAELLRVTVLTRR</sequence>
<comment type="caution">
    <text evidence="1">The sequence shown here is derived from an EMBL/GenBank/DDBJ whole genome shotgun (WGS) entry which is preliminary data.</text>
</comment>
<dbReference type="EMBL" id="JACTVA010000092">
    <property type="protein sequence ID" value="MBC9210020.1"/>
    <property type="molecule type" value="Genomic_DNA"/>
</dbReference>
<dbReference type="RefSeq" id="WP_187787135.1">
    <property type="nucleotide sequence ID" value="NZ_JACTVA010000092.1"/>
</dbReference>
<dbReference type="Proteomes" id="UP000626026">
    <property type="component" value="Unassembled WGS sequence"/>
</dbReference>
<organism evidence="1 2">
    <name type="scientific">Teichococcus aerophilus</name>
    <dbReference type="NCBI Taxonomy" id="1224513"/>
    <lineage>
        <taxon>Bacteria</taxon>
        <taxon>Pseudomonadati</taxon>
        <taxon>Pseudomonadota</taxon>
        <taxon>Alphaproteobacteria</taxon>
        <taxon>Acetobacterales</taxon>
        <taxon>Roseomonadaceae</taxon>
        <taxon>Roseomonas</taxon>
    </lineage>
</organism>
<name>A0ABR7RTM6_9PROT</name>
<evidence type="ECO:0000313" key="1">
    <source>
        <dbReference type="EMBL" id="MBC9210020.1"/>
    </source>
</evidence>
<gene>
    <name evidence="1" type="ORF">IBL26_24530</name>
</gene>
<proteinExistence type="predicted"/>
<protein>
    <submittedName>
        <fullName evidence="1">Uncharacterized protein</fullName>
    </submittedName>
</protein>